<dbReference type="Pfam" id="PF04542">
    <property type="entry name" value="Sigma70_r2"/>
    <property type="match status" value="1"/>
</dbReference>
<dbReference type="AlphaFoldDB" id="A0A063XX27"/>
<dbReference type="InterPro" id="IPR013249">
    <property type="entry name" value="RNA_pol_sigma70_r4_t2"/>
</dbReference>
<comment type="similarity">
    <text evidence="1">Belongs to the sigma-70 factor family. ECF subfamily.</text>
</comment>
<dbReference type="GO" id="GO:0003677">
    <property type="term" value="F:DNA binding"/>
    <property type="evidence" value="ECO:0007669"/>
    <property type="project" value="InterPro"/>
</dbReference>
<dbReference type="PANTHER" id="PTHR43133">
    <property type="entry name" value="RNA POLYMERASE ECF-TYPE SIGMA FACTO"/>
    <property type="match status" value="1"/>
</dbReference>
<feature type="domain" description="RNA polymerase sigma-70 region 2" evidence="5">
    <location>
        <begin position="15"/>
        <end position="80"/>
    </location>
</feature>
<dbReference type="OrthoDB" id="9797134at2"/>
<dbReference type="Gene3D" id="1.10.10.10">
    <property type="entry name" value="Winged helix-like DNA-binding domain superfamily/Winged helix DNA-binding domain"/>
    <property type="match status" value="1"/>
</dbReference>
<proteinExistence type="inferred from homology"/>
<dbReference type="GO" id="GO:0006352">
    <property type="term" value="P:DNA-templated transcription initiation"/>
    <property type="evidence" value="ECO:0007669"/>
    <property type="project" value="InterPro"/>
</dbReference>
<dbReference type="InterPro" id="IPR039425">
    <property type="entry name" value="RNA_pol_sigma-70-like"/>
</dbReference>
<evidence type="ECO:0000259" key="6">
    <source>
        <dbReference type="Pfam" id="PF08281"/>
    </source>
</evidence>
<evidence type="ECO:0000313" key="8">
    <source>
        <dbReference type="Proteomes" id="UP000027318"/>
    </source>
</evidence>
<accession>A0A063XX27</accession>
<dbReference type="PANTHER" id="PTHR43133:SF63">
    <property type="entry name" value="RNA POLYMERASE SIGMA FACTOR FECI-RELATED"/>
    <property type="match status" value="1"/>
</dbReference>
<dbReference type="EMBL" id="JMSZ01000037">
    <property type="protein sequence ID" value="KDE38768.1"/>
    <property type="molecule type" value="Genomic_DNA"/>
</dbReference>
<dbReference type="SUPFAM" id="SSF88946">
    <property type="entry name" value="Sigma2 domain of RNA polymerase sigma factors"/>
    <property type="match status" value="1"/>
</dbReference>
<keyword evidence="8" id="KW-1185">Reference proteome</keyword>
<dbReference type="GO" id="GO:0016987">
    <property type="term" value="F:sigma factor activity"/>
    <property type="evidence" value="ECO:0007669"/>
    <property type="project" value="UniProtKB-KW"/>
</dbReference>
<dbReference type="Gene3D" id="1.10.1740.10">
    <property type="match status" value="1"/>
</dbReference>
<keyword evidence="4" id="KW-0804">Transcription</keyword>
<dbReference type="InterPro" id="IPR014284">
    <property type="entry name" value="RNA_pol_sigma-70_dom"/>
</dbReference>
<keyword evidence="2" id="KW-0805">Transcription regulation</keyword>
<evidence type="ECO:0000256" key="4">
    <source>
        <dbReference type="ARBA" id="ARBA00023163"/>
    </source>
</evidence>
<protein>
    <submittedName>
        <fullName evidence="7">Putative sigma-70 factor, ECF subfamily</fullName>
    </submittedName>
</protein>
<dbReference type="InterPro" id="IPR007627">
    <property type="entry name" value="RNA_pol_sigma70_r2"/>
</dbReference>
<evidence type="ECO:0000256" key="1">
    <source>
        <dbReference type="ARBA" id="ARBA00010641"/>
    </source>
</evidence>
<evidence type="ECO:0000256" key="2">
    <source>
        <dbReference type="ARBA" id="ARBA00023015"/>
    </source>
</evidence>
<dbReference type="InterPro" id="IPR013325">
    <property type="entry name" value="RNA_pol_sigma_r2"/>
</dbReference>
<dbReference type="InterPro" id="IPR036388">
    <property type="entry name" value="WH-like_DNA-bd_sf"/>
</dbReference>
<keyword evidence="3" id="KW-0731">Sigma factor</keyword>
<dbReference type="SUPFAM" id="SSF88659">
    <property type="entry name" value="Sigma3 and sigma4 domains of RNA polymerase sigma factors"/>
    <property type="match status" value="1"/>
</dbReference>
<comment type="caution">
    <text evidence="7">The sequence shown here is derived from an EMBL/GenBank/DDBJ whole genome shotgun (WGS) entry which is preliminary data.</text>
</comment>
<sequence>MSADSTLQTQVLGELYVAHHDWLSRFIQRRIGCPHTTADLIQDTYLRLLANGRLPEQQDARRFLTHVSKGLVIDLYRRQRIEEAYLTYLKNQPEHLASSPEDQLQMIQVLTEIDAMLHRLPEKVRQTLLLRQLEGLSYKAIAERLGVSVSSVEKYMVKALQACLALDPAGD</sequence>
<name>A0A063XX27_9GAMM</name>
<feature type="domain" description="RNA polymerase sigma factor 70 region 4 type 2" evidence="6">
    <location>
        <begin position="112"/>
        <end position="163"/>
    </location>
</feature>
<dbReference type="Pfam" id="PF08281">
    <property type="entry name" value="Sigma70_r4_2"/>
    <property type="match status" value="1"/>
</dbReference>
<dbReference type="Proteomes" id="UP000027318">
    <property type="component" value="Unassembled WGS sequence"/>
</dbReference>
<dbReference type="PATRIC" id="fig|267850.7.peg.2735"/>
<gene>
    <name evidence="7" type="ORF">ADINL_2782</name>
</gene>
<evidence type="ECO:0000259" key="5">
    <source>
        <dbReference type="Pfam" id="PF04542"/>
    </source>
</evidence>
<evidence type="ECO:0000313" key="7">
    <source>
        <dbReference type="EMBL" id="KDE38768.1"/>
    </source>
</evidence>
<organism evidence="7 8">
    <name type="scientific">Nitrincola lacisaponensis</name>
    <dbReference type="NCBI Taxonomy" id="267850"/>
    <lineage>
        <taxon>Bacteria</taxon>
        <taxon>Pseudomonadati</taxon>
        <taxon>Pseudomonadota</taxon>
        <taxon>Gammaproteobacteria</taxon>
        <taxon>Oceanospirillales</taxon>
        <taxon>Oceanospirillaceae</taxon>
        <taxon>Nitrincola</taxon>
    </lineage>
</organism>
<dbReference type="STRING" id="267850.ADINL_2782"/>
<evidence type="ECO:0000256" key="3">
    <source>
        <dbReference type="ARBA" id="ARBA00023082"/>
    </source>
</evidence>
<reference evidence="7 8" key="1">
    <citation type="journal article" date="2005" name="Int. J. Syst. Evol. Microbiol.">
        <title>Nitrincola lacisaponensis gen. nov., sp. nov., a novel alkaliphilic bacterium isolated from an alkaline, saline lake.</title>
        <authorList>
            <person name="Dimitriu P.A."/>
            <person name="Shukla S.K."/>
            <person name="Conradt J."/>
            <person name="Marquez M.C."/>
            <person name="Ventosa A."/>
            <person name="Maglia A."/>
            <person name="Peyton B.M."/>
            <person name="Pinkart H.C."/>
            <person name="Mormile M.R."/>
        </authorList>
    </citation>
    <scope>NUCLEOTIDE SEQUENCE [LARGE SCALE GENOMIC DNA]</scope>
    <source>
        <strain evidence="7 8">4CA</strain>
    </source>
</reference>
<dbReference type="RefSeq" id="WP_036549354.1">
    <property type="nucleotide sequence ID" value="NZ_JMSZ01000037.1"/>
</dbReference>
<dbReference type="NCBIfam" id="TIGR02937">
    <property type="entry name" value="sigma70-ECF"/>
    <property type="match status" value="1"/>
</dbReference>
<dbReference type="CDD" id="cd06171">
    <property type="entry name" value="Sigma70_r4"/>
    <property type="match status" value="1"/>
</dbReference>
<dbReference type="InterPro" id="IPR013324">
    <property type="entry name" value="RNA_pol_sigma_r3/r4-like"/>
</dbReference>